<dbReference type="Gene3D" id="3.30.160.320">
    <property type="match status" value="1"/>
</dbReference>
<evidence type="ECO:0000256" key="3">
    <source>
        <dbReference type="SAM" id="SignalP"/>
    </source>
</evidence>
<dbReference type="InterPro" id="IPR024509">
    <property type="entry name" value="Anti-LPS_factor/Scygonadin"/>
</dbReference>
<evidence type="ECO:0000256" key="2">
    <source>
        <dbReference type="ARBA" id="ARBA00023022"/>
    </source>
</evidence>
<accession>A0A0P4WL17</accession>
<keyword evidence="2" id="KW-0044">Antibiotic</keyword>
<dbReference type="EMBL" id="GDRN01007616">
    <property type="protein sequence ID" value="JAI67943.1"/>
    <property type="molecule type" value="Transcribed_RNA"/>
</dbReference>
<sequence>MGRVSMLLVVLSIALVAPSQGFLKDLLFGEAKKALLDDGNTEILDHVCNYRVMPRFKNWELYFRGDVWCPGWTVIKGESLTRSRTRVVNKAVADFARKAVAQGLITQEDAQPLLE</sequence>
<feature type="signal peptide" evidence="3">
    <location>
        <begin position="1"/>
        <end position="21"/>
    </location>
</feature>
<dbReference type="Pfam" id="PF11630">
    <property type="entry name" value="Anti-LPS-SCYG"/>
    <property type="match status" value="1"/>
</dbReference>
<keyword evidence="3" id="KW-0732">Signal</keyword>
<evidence type="ECO:0008006" key="5">
    <source>
        <dbReference type="Google" id="ProtNLM"/>
    </source>
</evidence>
<name>A0A0P4WL17_SCYOL</name>
<evidence type="ECO:0000256" key="1">
    <source>
        <dbReference type="ARBA" id="ARBA00022529"/>
    </source>
</evidence>
<protein>
    <recommendedName>
        <fullName evidence="5">Anti-lipopolysaccharide factor</fullName>
    </recommendedName>
</protein>
<dbReference type="GO" id="GO:0042742">
    <property type="term" value="P:defense response to bacterium"/>
    <property type="evidence" value="ECO:0007669"/>
    <property type="project" value="UniProtKB-KW"/>
</dbReference>
<keyword evidence="1" id="KW-0929">Antimicrobial</keyword>
<dbReference type="InterPro" id="IPR038539">
    <property type="entry name" value="Anti-LPS_factor/Scygonadin_sf"/>
</dbReference>
<proteinExistence type="predicted"/>
<reference evidence="4" key="1">
    <citation type="submission" date="2015-09" db="EMBL/GenBank/DDBJ databases">
        <title>Scylla olivacea transcriptome.</title>
        <authorList>
            <person name="Ikhwanuddin M."/>
        </authorList>
    </citation>
    <scope>NUCLEOTIDE SEQUENCE</scope>
</reference>
<dbReference type="AlphaFoldDB" id="A0A0P4WL17"/>
<organism evidence="4">
    <name type="scientific">Scylla olivacea</name>
    <name type="common">Orange mud crab</name>
    <name type="synonym">Cancer olivacea</name>
    <dbReference type="NCBI Taxonomy" id="85551"/>
    <lineage>
        <taxon>Eukaryota</taxon>
        <taxon>Metazoa</taxon>
        <taxon>Ecdysozoa</taxon>
        <taxon>Arthropoda</taxon>
        <taxon>Crustacea</taxon>
        <taxon>Multicrustacea</taxon>
        <taxon>Malacostraca</taxon>
        <taxon>Eumalacostraca</taxon>
        <taxon>Eucarida</taxon>
        <taxon>Decapoda</taxon>
        <taxon>Pleocyemata</taxon>
        <taxon>Brachyura</taxon>
        <taxon>Eubrachyura</taxon>
        <taxon>Portunoidea</taxon>
        <taxon>Portunidae</taxon>
        <taxon>Portuninae</taxon>
        <taxon>Scylla</taxon>
    </lineage>
</organism>
<feature type="chain" id="PRO_5006070646" description="Anti-lipopolysaccharide factor" evidence="3">
    <location>
        <begin position="22"/>
        <end position="115"/>
    </location>
</feature>
<evidence type="ECO:0000313" key="4">
    <source>
        <dbReference type="EMBL" id="JAI67943.1"/>
    </source>
</evidence>